<organism evidence="7 8">
    <name type="scientific">Streptomyces carpaticus</name>
    <dbReference type="NCBI Taxonomy" id="285558"/>
    <lineage>
        <taxon>Bacteria</taxon>
        <taxon>Bacillati</taxon>
        <taxon>Actinomycetota</taxon>
        <taxon>Actinomycetes</taxon>
        <taxon>Kitasatosporales</taxon>
        <taxon>Streptomycetaceae</taxon>
        <taxon>Streptomyces</taxon>
    </lineage>
</organism>
<dbReference type="InterPro" id="IPR014710">
    <property type="entry name" value="RmlC-like_jellyroll"/>
</dbReference>
<keyword evidence="4" id="KW-0010">Activator</keyword>
<protein>
    <submittedName>
        <fullName evidence="7">AraC family transcriptional regulator</fullName>
    </submittedName>
</protein>
<proteinExistence type="predicted"/>
<evidence type="ECO:0000256" key="1">
    <source>
        <dbReference type="ARBA" id="ARBA00022490"/>
    </source>
</evidence>
<dbReference type="InterPro" id="IPR018062">
    <property type="entry name" value="HTH_AraC-typ_CS"/>
</dbReference>
<dbReference type="SMART" id="SM00342">
    <property type="entry name" value="HTH_ARAC"/>
    <property type="match status" value="1"/>
</dbReference>
<feature type="domain" description="HTH araC/xylS-type" evidence="6">
    <location>
        <begin position="208"/>
        <end position="306"/>
    </location>
</feature>
<keyword evidence="8" id="KW-1185">Reference proteome</keyword>
<evidence type="ECO:0000313" key="8">
    <source>
        <dbReference type="Proteomes" id="UP001577267"/>
    </source>
</evidence>
<keyword evidence="2" id="KW-0805">Transcription regulation</keyword>
<dbReference type="Proteomes" id="UP001577267">
    <property type="component" value="Unassembled WGS sequence"/>
</dbReference>
<evidence type="ECO:0000259" key="6">
    <source>
        <dbReference type="PROSITE" id="PS01124"/>
    </source>
</evidence>
<evidence type="ECO:0000256" key="3">
    <source>
        <dbReference type="ARBA" id="ARBA00023125"/>
    </source>
</evidence>
<dbReference type="SUPFAM" id="SSF46689">
    <property type="entry name" value="Homeodomain-like"/>
    <property type="match status" value="2"/>
</dbReference>
<evidence type="ECO:0000256" key="4">
    <source>
        <dbReference type="ARBA" id="ARBA00023159"/>
    </source>
</evidence>
<dbReference type="PANTHER" id="PTHR46796:SF13">
    <property type="entry name" value="HTH-TYPE TRANSCRIPTIONAL ACTIVATOR RHAS"/>
    <property type="match status" value="1"/>
</dbReference>
<comment type="caution">
    <text evidence="7">The sequence shown here is derived from an EMBL/GenBank/DDBJ whole genome shotgun (WGS) entry which is preliminary data.</text>
</comment>
<gene>
    <name evidence="7" type="ORF">ACE11A_06045</name>
</gene>
<keyword evidence="5" id="KW-0804">Transcription</keyword>
<dbReference type="Pfam" id="PF12852">
    <property type="entry name" value="Cupin_6"/>
    <property type="match status" value="1"/>
</dbReference>
<dbReference type="Pfam" id="PF12833">
    <property type="entry name" value="HTH_18"/>
    <property type="match status" value="1"/>
</dbReference>
<keyword evidence="1" id="KW-0963">Cytoplasm</keyword>
<dbReference type="Gene3D" id="1.10.10.60">
    <property type="entry name" value="Homeodomain-like"/>
    <property type="match status" value="2"/>
</dbReference>
<dbReference type="InterPro" id="IPR032783">
    <property type="entry name" value="AraC_lig"/>
</dbReference>
<dbReference type="PROSITE" id="PS01124">
    <property type="entry name" value="HTH_ARAC_FAMILY_2"/>
    <property type="match status" value="1"/>
</dbReference>
<dbReference type="RefSeq" id="WP_375061961.1">
    <property type="nucleotide sequence ID" value="NZ_JBHGBT010000004.1"/>
</dbReference>
<reference evidence="7 8" key="1">
    <citation type="submission" date="2024-09" db="EMBL/GenBank/DDBJ databases">
        <title>Draft genome sequence of multifaceted antimicrobials producing Streptomyces sp. strain FH1.</title>
        <authorList>
            <person name="Hassan F."/>
            <person name="Ali H."/>
            <person name="Hassan N."/>
            <person name="Nawaz A."/>
        </authorList>
    </citation>
    <scope>NUCLEOTIDE SEQUENCE [LARGE SCALE GENOMIC DNA]</scope>
    <source>
        <strain evidence="7 8">FH1</strain>
    </source>
</reference>
<dbReference type="EMBL" id="JBHGBT010000004">
    <property type="protein sequence ID" value="MFB4193920.1"/>
    <property type="molecule type" value="Genomic_DNA"/>
</dbReference>
<evidence type="ECO:0000256" key="5">
    <source>
        <dbReference type="ARBA" id="ARBA00023163"/>
    </source>
</evidence>
<evidence type="ECO:0000313" key="7">
    <source>
        <dbReference type="EMBL" id="MFB4193920.1"/>
    </source>
</evidence>
<dbReference type="InterPro" id="IPR050204">
    <property type="entry name" value="AraC_XylS_family_regulators"/>
</dbReference>
<dbReference type="PANTHER" id="PTHR46796">
    <property type="entry name" value="HTH-TYPE TRANSCRIPTIONAL ACTIVATOR RHAS-RELATED"/>
    <property type="match status" value="1"/>
</dbReference>
<dbReference type="SUPFAM" id="SSF51215">
    <property type="entry name" value="Regulatory protein AraC"/>
    <property type="match status" value="1"/>
</dbReference>
<accession>A0ABV4ZIG6</accession>
<dbReference type="Gene3D" id="2.60.120.10">
    <property type="entry name" value="Jelly Rolls"/>
    <property type="match status" value="1"/>
</dbReference>
<evidence type="ECO:0000256" key="2">
    <source>
        <dbReference type="ARBA" id="ARBA00023015"/>
    </source>
</evidence>
<keyword evidence="3" id="KW-0238">DNA-binding</keyword>
<sequence>MDGKDVLSELLKPLRLTDTYYSKWLAGGVWGVAGHEDSHAVLHYMVRGECFIACDGGEPVRLGEGDFALFPHGTAHTFSGAPGVTTTELHRVLPVRTAGSSHVVTVGDARPDTEILCASLHFDSTTEPALYRALPPVIVLRAHMLGDEPLLLRTLQSLPAEITRTAPGSRMVSLRAFEMVLVLSLRTAMERLAADSPALRALRHPGISRALTAMYASYATPWTVETLSREAGMSRSAFSQAFRELVGEPPARHLMVRRLQEARRLLADVSVPLREIHQLVGYQSHVGYHLAFRREFGITPGEFRALWTGRQLMDAQHPGIG</sequence>
<dbReference type="PROSITE" id="PS00041">
    <property type="entry name" value="HTH_ARAC_FAMILY_1"/>
    <property type="match status" value="1"/>
</dbReference>
<name>A0ABV4ZIG6_9ACTN</name>
<dbReference type="InterPro" id="IPR037923">
    <property type="entry name" value="HTH-like"/>
</dbReference>
<dbReference type="InterPro" id="IPR009057">
    <property type="entry name" value="Homeodomain-like_sf"/>
</dbReference>
<dbReference type="InterPro" id="IPR018060">
    <property type="entry name" value="HTH_AraC"/>
</dbReference>